<sequence length="199" mass="22682">MPTDDLQKLWQQQPTPPLDVRRIRQDCRRQVWRQRSYLAFDLLSTVGVIVYLGYLWHDLSTLAASLVVAVMLITLPMVVMLVRLRWLAVRGFQTTTADYLALLIRQMHNNAKIARLTRHSAWISEVLLLLIFGAMFATGDLPASRQGPALIALIGVTVAMTVCYIWAHRRQQRFLQKQAELEALQREHQNGTSCGDTGD</sequence>
<dbReference type="Proteomes" id="UP001209257">
    <property type="component" value="Unassembled WGS sequence"/>
</dbReference>
<evidence type="ECO:0008006" key="4">
    <source>
        <dbReference type="Google" id="ProtNLM"/>
    </source>
</evidence>
<accession>A0ABT2VJX8</accession>
<feature type="transmembrane region" description="Helical" evidence="1">
    <location>
        <begin position="120"/>
        <end position="137"/>
    </location>
</feature>
<keyword evidence="1" id="KW-1133">Transmembrane helix</keyword>
<evidence type="ECO:0000313" key="3">
    <source>
        <dbReference type="Proteomes" id="UP001209257"/>
    </source>
</evidence>
<feature type="transmembrane region" description="Helical" evidence="1">
    <location>
        <begin position="62"/>
        <end position="82"/>
    </location>
</feature>
<dbReference type="EMBL" id="JAOTJC010000004">
    <property type="protein sequence ID" value="MCU7553567.1"/>
    <property type="molecule type" value="Genomic_DNA"/>
</dbReference>
<reference evidence="3" key="1">
    <citation type="submission" date="2023-07" db="EMBL/GenBank/DDBJ databases">
        <title>Study on multiphase classification of strain Alteromonas salexigens isolated from the Yellow Sea.</title>
        <authorList>
            <person name="Sun L."/>
        </authorList>
    </citation>
    <scope>NUCLEOTIDE SEQUENCE [LARGE SCALE GENOMIC DNA]</scope>
    <source>
        <strain evidence="3">ASW11-19</strain>
    </source>
</reference>
<keyword evidence="1" id="KW-0472">Membrane</keyword>
<keyword evidence="1" id="KW-0812">Transmembrane</keyword>
<gene>
    <name evidence="2" type="ORF">OCL06_03010</name>
</gene>
<proteinExistence type="predicted"/>
<evidence type="ECO:0000256" key="1">
    <source>
        <dbReference type="SAM" id="Phobius"/>
    </source>
</evidence>
<feature type="transmembrane region" description="Helical" evidence="1">
    <location>
        <begin position="38"/>
        <end position="56"/>
    </location>
</feature>
<name>A0ABT2VJX8_9ALTE</name>
<protein>
    <recommendedName>
        <fullName evidence="4">RDD domain-containing protein</fullName>
    </recommendedName>
</protein>
<keyword evidence="3" id="KW-1185">Reference proteome</keyword>
<feature type="transmembrane region" description="Helical" evidence="1">
    <location>
        <begin position="149"/>
        <end position="167"/>
    </location>
</feature>
<dbReference type="RefSeq" id="WP_262992253.1">
    <property type="nucleotide sequence ID" value="NZ_JAOTJC010000004.1"/>
</dbReference>
<organism evidence="2 3">
    <name type="scientific">Alteromonas salexigens</name>
    <dbReference type="NCBI Taxonomy" id="2982530"/>
    <lineage>
        <taxon>Bacteria</taxon>
        <taxon>Pseudomonadati</taxon>
        <taxon>Pseudomonadota</taxon>
        <taxon>Gammaproteobacteria</taxon>
        <taxon>Alteromonadales</taxon>
        <taxon>Alteromonadaceae</taxon>
        <taxon>Alteromonas/Salinimonas group</taxon>
        <taxon>Alteromonas</taxon>
    </lineage>
</organism>
<comment type="caution">
    <text evidence="2">The sequence shown here is derived from an EMBL/GenBank/DDBJ whole genome shotgun (WGS) entry which is preliminary data.</text>
</comment>
<evidence type="ECO:0000313" key="2">
    <source>
        <dbReference type="EMBL" id="MCU7553567.1"/>
    </source>
</evidence>